<proteinExistence type="predicted"/>
<dbReference type="Proteomes" id="UP000092093">
    <property type="component" value="Unassembled WGS sequence"/>
</dbReference>
<dbReference type="EMBL" id="LJOW01000002">
    <property type="protein sequence ID" value="OBQ45517.1"/>
    <property type="molecule type" value="Genomic_DNA"/>
</dbReference>
<evidence type="ECO:0000313" key="2">
    <source>
        <dbReference type="Proteomes" id="UP000092093"/>
    </source>
</evidence>
<dbReference type="AlphaFoldDB" id="A0A1B7X853"/>
<protein>
    <submittedName>
        <fullName evidence="1">Uncharacterized protein</fullName>
    </submittedName>
</protein>
<evidence type="ECO:0000313" key="1">
    <source>
        <dbReference type="EMBL" id="OBQ45517.1"/>
    </source>
</evidence>
<reference evidence="1 2" key="1">
    <citation type="submission" date="2015-09" db="EMBL/GenBank/DDBJ databases">
        <title>Aphanizomenon flos-aquae WA102.</title>
        <authorList>
            <person name="Driscoll C."/>
        </authorList>
    </citation>
    <scope>NUCLEOTIDE SEQUENCE [LARGE SCALE GENOMIC DNA]</scope>
    <source>
        <strain evidence="1">WA102</strain>
    </source>
</reference>
<accession>A0A1B7X853</accession>
<sequence>MAKLSIPAVKSKFQTGDRPTQGDYEDLIDTLAGSGFDLGSAGNNENTINGIENVTVIDNFDATVWRMVKYLVSISKTSAGDNKFYATELTILVDGTDVSVSEYGTIDNDGNIGTINVSRTGNTVALTVTPDPAIKPVTVRYARMGLKA</sequence>
<name>A0A1B7X853_APHFL</name>
<organism evidence="1 2">
    <name type="scientific">Aphanizomenon flos-aquae WA102</name>
    <dbReference type="NCBI Taxonomy" id="1710896"/>
    <lineage>
        <taxon>Bacteria</taxon>
        <taxon>Bacillati</taxon>
        <taxon>Cyanobacteriota</taxon>
        <taxon>Cyanophyceae</taxon>
        <taxon>Nostocales</taxon>
        <taxon>Aphanizomenonaceae</taxon>
        <taxon>Aphanizomenon</taxon>
    </lineage>
</organism>
<gene>
    <name evidence="1" type="ORF">AN484_00640</name>
</gene>
<comment type="caution">
    <text evidence="1">The sequence shown here is derived from an EMBL/GenBank/DDBJ whole genome shotgun (WGS) entry which is preliminary data.</text>
</comment>